<feature type="domain" description="AMP-dependent synthetase/ligase" evidence="3">
    <location>
        <begin position="111"/>
        <end position="339"/>
    </location>
</feature>
<dbReference type="SUPFAM" id="SSF56801">
    <property type="entry name" value="Acetyl-CoA synthetase-like"/>
    <property type="match status" value="1"/>
</dbReference>
<dbReference type="PROSITE" id="PS00455">
    <property type="entry name" value="AMP_BINDING"/>
    <property type="match status" value="1"/>
</dbReference>
<dbReference type="PANTHER" id="PTHR43201:SF5">
    <property type="entry name" value="MEDIUM-CHAIN ACYL-COA LIGASE ACSF2, MITOCHONDRIAL"/>
    <property type="match status" value="1"/>
</dbReference>
<comment type="caution">
    <text evidence="5">The sequence shown here is derived from an EMBL/GenBank/DDBJ whole genome shotgun (WGS) entry which is preliminary data.</text>
</comment>
<evidence type="ECO:0000313" key="6">
    <source>
        <dbReference type="Proteomes" id="UP001143330"/>
    </source>
</evidence>
<evidence type="ECO:0000259" key="3">
    <source>
        <dbReference type="Pfam" id="PF00501"/>
    </source>
</evidence>
<dbReference type="InterPro" id="IPR045851">
    <property type="entry name" value="AMP-bd_C_sf"/>
</dbReference>
<sequence>MRKSEDQVIRTIGDRLEELARLAPDRLALVCGEDQLSRAAFAAAVARRAAVLARQTPQGAGIALAMGNSPALVAAFFACAVSDRQALVYDPAWPAGYRAAVDAALSPALTLADETPPQDVLPHPALSPPHPDAPFYVGFTSGSTGLPKGYRRGHRSWIDSFAVSEQAFGLTADDVILAPGGLSASLHLYGVVHALHIGAAAVMLRLFHPQRALEVIARHGVTALYATPTQLQMLARAAAEQGVALPSVRLILISGAKWRPQTRAAVAAAFPHAGIAEFYGASETSFISLTRPGEAVPPGSVGRAAPGVDLVIRDAAGRDLPPGTTGTIWVASAMLFDGYACGGGEETRREHGYLTIGDHGRLDAGGYLTLAGREKRMLVTSGLNVYPEEIEAVLVSAPGIAEAAVFGLPDPLRGVELVAVLRGPGAGDHAGLRAHCRRLLPAGKLPRRFVVLDDWPRTASGKVDLLALEARIAAGGAAGRGQMLQRS</sequence>
<protein>
    <submittedName>
        <fullName evidence="5">AMP-dependent synthetase</fullName>
    </submittedName>
</protein>
<dbReference type="InterPro" id="IPR020845">
    <property type="entry name" value="AMP-binding_CS"/>
</dbReference>
<feature type="domain" description="AMP-binding enzyme C-terminal" evidence="4">
    <location>
        <begin position="389"/>
        <end position="462"/>
    </location>
</feature>
<dbReference type="Gene3D" id="3.30.300.30">
    <property type="match status" value="1"/>
</dbReference>
<accession>A0A9W6NC14</accession>
<dbReference type="InterPro" id="IPR025110">
    <property type="entry name" value="AMP-bd_C"/>
</dbReference>
<dbReference type="AlphaFoldDB" id="A0A9W6NC14"/>
<reference evidence="5" key="2">
    <citation type="submission" date="2023-01" db="EMBL/GenBank/DDBJ databases">
        <authorList>
            <person name="Sun Q."/>
            <person name="Evtushenko L."/>
        </authorList>
    </citation>
    <scope>NUCLEOTIDE SEQUENCE</scope>
    <source>
        <strain evidence="5">VKM B-2789</strain>
    </source>
</reference>
<dbReference type="Gene3D" id="3.40.50.12780">
    <property type="entry name" value="N-terminal domain of ligase-like"/>
    <property type="match status" value="1"/>
</dbReference>
<dbReference type="GO" id="GO:0031956">
    <property type="term" value="F:medium-chain fatty acid-CoA ligase activity"/>
    <property type="evidence" value="ECO:0007669"/>
    <property type="project" value="TreeGrafter"/>
</dbReference>
<dbReference type="GO" id="GO:0006631">
    <property type="term" value="P:fatty acid metabolic process"/>
    <property type="evidence" value="ECO:0007669"/>
    <property type="project" value="TreeGrafter"/>
</dbReference>
<dbReference type="Pfam" id="PF13193">
    <property type="entry name" value="AMP-binding_C"/>
    <property type="match status" value="1"/>
</dbReference>
<dbReference type="PANTHER" id="PTHR43201">
    <property type="entry name" value="ACYL-COA SYNTHETASE"/>
    <property type="match status" value="1"/>
</dbReference>
<dbReference type="Proteomes" id="UP001143330">
    <property type="component" value="Unassembled WGS sequence"/>
</dbReference>
<comment type="similarity">
    <text evidence="1">Belongs to the ATP-dependent AMP-binding enzyme family.</text>
</comment>
<keyword evidence="2" id="KW-0436">Ligase</keyword>
<organism evidence="5 6">
    <name type="scientific">Ancylobacter defluvii</name>
    <dbReference type="NCBI Taxonomy" id="1282440"/>
    <lineage>
        <taxon>Bacteria</taxon>
        <taxon>Pseudomonadati</taxon>
        <taxon>Pseudomonadota</taxon>
        <taxon>Alphaproteobacteria</taxon>
        <taxon>Hyphomicrobiales</taxon>
        <taxon>Xanthobacteraceae</taxon>
        <taxon>Ancylobacter</taxon>
    </lineage>
</organism>
<proteinExistence type="inferred from homology"/>
<reference evidence="5" key="1">
    <citation type="journal article" date="2014" name="Int. J. Syst. Evol. Microbiol.">
        <title>Complete genome sequence of Corynebacterium casei LMG S-19264T (=DSM 44701T), isolated from a smear-ripened cheese.</title>
        <authorList>
            <consortium name="US DOE Joint Genome Institute (JGI-PGF)"/>
            <person name="Walter F."/>
            <person name="Albersmeier A."/>
            <person name="Kalinowski J."/>
            <person name="Ruckert C."/>
        </authorList>
    </citation>
    <scope>NUCLEOTIDE SEQUENCE</scope>
    <source>
        <strain evidence="5">VKM B-2789</strain>
    </source>
</reference>
<dbReference type="RefSeq" id="WP_246547158.1">
    <property type="nucleotide sequence ID" value="NZ_BSFM01000014.1"/>
</dbReference>
<dbReference type="Pfam" id="PF00501">
    <property type="entry name" value="AMP-binding"/>
    <property type="match status" value="1"/>
</dbReference>
<keyword evidence="6" id="KW-1185">Reference proteome</keyword>
<dbReference type="EMBL" id="BSFM01000014">
    <property type="protein sequence ID" value="GLK85091.1"/>
    <property type="molecule type" value="Genomic_DNA"/>
</dbReference>
<evidence type="ECO:0000259" key="4">
    <source>
        <dbReference type="Pfam" id="PF13193"/>
    </source>
</evidence>
<evidence type="ECO:0000256" key="2">
    <source>
        <dbReference type="ARBA" id="ARBA00022598"/>
    </source>
</evidence>
<evidence type="ECO:0000256" key="1">
    <source>
        <dbReference type="ARBA" id="ARBA00006432"/>
    </source>
</evidence>
<evidence type="ECO:0000313" key="5">
    <source>
        <dbReference type="EMBL" id="GLK85091.1"/>
    </source>
</evidence>
<dbReference type="InterPro" id="IPR042099">
    <property type="entry name" value="ANL_N_sf"/>
</dbReference>
<gene>
    <name evidence="5" type="ORF">GCM10017653_31610</name>
</gene>
<name>A0A9W6NC14_9HYPH</name>
<dbReference type="InterPro" id="IPR000873">
    <property type="entry name" value="AMP-dep_synth/lig_dom"/>
</dbReference>